<proteinExistence type="inferred from homology"/>
<name>A0AAD4R3P4_9BILA</name>
<comment type="similarity">
    <text evidence="1">Belongs to the AHA1 family.</text>
</comment>
<dbReference type="Pfam" id="PF08327">
    <property type="entry name" value="AHSA1"/>
    <property type="match status" value="1"/>
</dbReference>
<evidence type="ECO:0000256" key="1">
    <source>
        <dbReference type="ARBA" id="ARBA00006817"/>
    </source>
</evidence>
<dbReference type="EMBL" id="JAKKPZ010000041">
    <property type="protein sequence ID" value="KAI1707401.1"/>
    <property type="molecule type" value="Genomic_DNA"/>
</dbReference>
<evidence type="ECO:0000313" key="4">
    <source>
        <dbReference type="Proteomes" id="UP001201812"/>
    </source>
</evidence>
<dbReference type="SMART" id="SM01000">
    <property type="entry name" value="Aha1_N"/>
    <property type="match status" value="1"/>
</dbReference>
<dbReference type="GO" id="GO:0001671">
    <property type="term" value="F:ATPase activator activity"/>
    <property type="evidence" value="ECO:0007669"/>
    <property type="project" value="InterPro"/>
</dbReference>
<evidence type="ECO:0000259" key="2">
    <source>
        <dbReference type="SMART" id="SM01000"/>
    </source>
</evidence>
<reference evidence="3" key="1">
    <citation type="submission" date="2022-01" db="EMBL/GenBank/DDBJ databases">
        <title>Genome Sequence Resource for Two Populations of Ditylenchus destructor, the Migratory Endoparasitic Phytonematode.</title>
        <authorList>
            <person name="Zhang H."/>
            <person name="Lin R."/>
            <person name="Xie B."/>
        </authorList>
    </citation>
    <scope>NUCLEOTIDE SEQUENCE</scope>
    <source>
        <strain evidence="3">BazhouSP</strain>
    </source>
</reference>
<dbReference type="InterPro" id="IPR036338">
    <property type="entry name" value="Aha1"/>
</dbReference>
<comment type="caution">
    <text evidence="3">The sequence shown here is derived from an EMBL/GenBank/DDBJ whole genome shotgun (WGS) entry which is preliminary data.</text>
</comment>
<dbReference type="GO" id="GO:0051087">
    <property type="term" value="F:protein-folding chaperone binding"/>
    <property type="evidence" value="ECO:0007669"/>
    <property type="project" value="InterPro"/>
</dbReference>
<protein>
    <submittedName>
        <fullName evidence="3">Activator of hsp90 ATPase like protein 1-like protein domain-containing protein</fullName>
    </submittedName>
</protein>
<dbReference type="PANTHER" id="PTHR13009">
    <property type="entry name" value="HEAT SHOCK PROTEIN 90 HSP90 CO-CHAPERONE AHA-1"/>
    <property type="match status" value="1"/>
</dbReference>
<dbReference type="Gene3D" id="3.30.530.20">
    <property type="match status" value="1"/>
</dbReference>
<dbReference type="PANTHER" id="PTHR13009:SF22">
    <property type="entry name" value="LD43819P"/>
    <property type="match status" value="1"/>
</dbReference>
<organism evidence="3 4">
    <name type="scientific">Ditylenchus destructor</name>
    <dbReference type="NCBI Taxonomy" id="166010"/>
    <lineage>
        <taxon>Eukaryota</taxon>
        <taxon>Metazoa</taxon>
        <taxon>Ecdysozoa</taxon>
        <taxon>Nematoda</taxon>
        <taxon>Chromadorea</taxon>
        <taxon>Rhabditida</taxon>
        <taxon>Tylenchina</taxon>
        <taxon>Tylenchomorpha</taxon>
        <taxon>Sphaerularioidea</taxon>
        <taxon>Anguinidae</taxon>
        <taxon>Anguininae</taxon>
        <taxon>Ditylenchus</taxon>
    </lineage>
</organism>
<gene>
    <name evidence="3" type="ORF">DdX_12498</name>
</gene>
<dbReference type="Pfam" id="PF09229">
    <property type="entry name" value="Aha1_N"/>
    <property type="match status" value="1"/>
</dbReference>
<evidence type="ECO:0000313" key="3">
    <source>
        <dbReference type="EMBL" id="KAI1707401.1"/>
    </source>
</evidence>
<dbReference type="InterPro" id="IPR013538">
    <property type="entry name" value="ASHA1/2-like_C"/>
</dbReference>
<feature type="domain" description="Activator of Hsp90 ATPase AHSA1-like N-terminal" evidence="2">
    <location>
        <begin position="29"/>
        <end position="163"/>
    </location>
</feature>
<dbReference type="GO" id="GO:0006457">
    <property type="term" value="P:protein folding"/>
    <property type="evidence" value="ECO:0007669"/>
    <property type="project" value="TreeGrafter"/>
</dbReference>
<sequence length="334" mass="38182">MAKWGEGDPRWIVEERADAANVNNWHWVEKNATPWSKERLPELFIGRTIEKGSIKVELTEFAKFEGEATANNRKAKLIFLYEWDMEIKFKANVAGSDIEYKGTLEIPNLSDENEASEIETSTKIDTRGPHEAELRQLLATDGLAFVRQQAGIYIRELKEQFSKGLILPTDAAKPQVITKGKTTSVVDKKSFQNEVISSASQKQSAPVSDGPVTTKKLEMTWTFKVSPERLYEILTQQDLMNAWSNSKAVSHVQENGEFSLLNGQISGFYTKLSPNKEILTKWRLKKYPENYYAEVKFTLRDQNDSTDLVIESIEADGHKTRFNTLLKWSYFVDR</sequence>
<dbReference type="SUPFAM" id="SSF55961">
    <property type="entry name" value="Bet v1-like"/>
    <property type="match status" value="1"/>
</dbReference>
<dbReference type="GO" id="GO:0005829">
    <property type="term" value="C:cytosol"/>
    <property type="evidence" value="ECO:0007669"/>
    <property type="project" value="TreeGrafter"/>
</dbReference>
<dbReference type="Gene3D" id="3.15.10.20">
    <property type="entry name" value="Activator of Hsp90 ATPase Aha1, N-terminal domain"/>
    <property type="match status" value="1"/>
</dbReference>
<dbReference type="InterPro" id="IPR015310">
    <property type="entry name" value="AHSA1-like_N"/>
</dbReference>
<accession>A0AAD4R3P4</accession>
<keyword evidence="4" id="KW-1185">Reference proteome</keyword>
<dbReference type="AlphaFoldDB" id="A0AAD4R3P4"/>
<dbReference type="InterPro" id="IPR023393">
    <property type="entry name" value="START-like_dom_sf"/>
</dbReference>
<dbReference type="Proteomes" id="UP001201812">
    <property type="component" value="Unassembled WGS sequence"/>
</dbReference>
<dbReference type="SUPFAM" id="SSF103111">
    <property type="entry name" value="Activator of Hsp90 ATPase, Aha1"/>
    <property type="match status" value="1"/>
</dbReference>